<organism evidence="1 2">
    <name type="scientific">Hymenobacter qilianensis</name>
    <dbReference type="NCBI Taxonomy" id="1385715"/>
    <lineage>
        <taxon>Bacteria</taxon>
        <taxon>Pseudomonadati</taxon>
        <taxon>Bacteroidota</taxon>
        <taxon>Cytophagia</taxon>
        <taxon>Cytophagales</taxon>
        <taxon>Hymenobacteraceae</taxon>
        <taxon>Hymenobacter</taxon>
    </lineage>
</organism>
<evidence type="ECO:0000313" key="1">
    <source>
        <dbReference type="EMBL" id="GGF59825.1"/>
    </source>
</evidence>
<keyword evidence="2" id="KW-1185">Reference proteome</keyword>
<reference evidence="1 2" key="1">
    <citation type="journal article" date="2019" name="Int. J. Syst. Evol. Microbiol.">
        <title>The Global Catalogue of Microorganisms (GCM) 10K type strain sequencing project: providing services to taxonomists for standard genome sequencing and annotation.</title>
        <authorList>
            <consortium name="The Broad Institute Genomics Platform"/>
            <consortium name="The Broad Institute Genome Sequencing Center for Infectious Disease"/>
            <person name="Wu L."/>
            <person name="Ma J."/>
        </authorList>
    </citation>
    <scope>NUCLEOTIDE SEQUENCE [LARGE SCALE GENOMIC DNA]</scope>
    <source>
        <strain evidence="1 2">CGMCC 1.12720</strain>
    </source>
</reference>
<dbReference type="EMBL" id="BMFN01000001">
    <property type="protein sequence ID" value="GGF59825.1"/>
    <property type="molecule type" value="Genomic_DNA"/>
</dbReference>
<protein>
    <submittedName>
        <fullName evidence="1">Membrane protein</fullName>
    </submittedName>
</protein>
<comment type="caution">
    <text evidence="1">The sequence shown here is derived from an EMBL/GenBank/DDBJ whole genome shotgun (WGS) entry which is preliminary data.</text>
</comment>
<evidence type="ECO:0000313" key="2">
    <source>
        <dbReference type="Proteomes" id="UP000605392"/>
    </source>
</evidence>
<proteinExistence type="predicted"/>
<sequence>MSYLKSVLKLGAYMKRSILGAMVMLLAATGTIVAQQQPQFSHYGFNGMFLNPAYAGIKGQGEVLTIVREQYFNYGGTFDPGGNDRTFLLSASTPVRVLGGGVGVNIYRNTIGEASVTTAALSYSKHFKIGDGLLGIGAQGIFNNLGKGTYRANDADDPSVPFESSDSKIDAGAGVWYEAPKFYVGLSVNNLLRSRYQFQTESSQRTASYIGENHAYLTAGYNIEVSSSVVVTPMVIGKLVLPGEFGDDDKFTFDNNSFEVGARATLQEKYWAGVGYRYGESFTGQLGMSFAESNSFRVGYAFDLVAFNQDARAFSSHEIMLSYRLPKMGPATRPAIRTPRYSF</sequence>
<dbReference type="Proteomes" id="UP000605392">
    <property type="component" value="Unassembled WGS sequence"/>
</dbReference>
<gene>
    <name evidence="1" type="primary">porP</name>
    <name evidence="1" type="ORF">GCM10011375_13700</name>
</gene>
<accession>A0ACB5PPT1</accession>
<name>A0ACB5PPT1_9BACT</name>